<evidence type="ECO:0000259" key="2">
    <source>
        <dbReference type="Pfam" id="PF11274"/>
    </source>
</evidence>
<dbReference type="InterPro" id="IPR024500">
    <property type="entry name" value="DUF3074"/>
</dbReference>
<proteinExistence type="predicted"/>
<protein>
    <recommendedName>
        <fullName evidence="2">DUF3074 domain-containing protein</fullName>
    </recommendedName>
</protein>
<keyword evidence="4" id="KW-1185">Reference proteome</keyword>
<dbReference type="Proteomes" id="UP000245884">
    <property type="component" value="Unassembled WGS sequence"/>
</dbReference>
<sequence length="333" mass="35821">MTIPPLDPTYPLCASTVPAEGLPSSADAATPLLIALVKQSLNLVRSSQAWKKGKQFGKEDQKEGGKVQALYCPSDMEGRLKKCGWHARLSKHNPVEGGLSFTDLYDGLGTEDHTLNEKGYISDILESLQVGVVIPGRAEVWRNSYNLPSLTANRDFVELVVTLPLPPSPEPFSPAHEEVILKALSTKPLQLPQDPGSPSQGRRSFLVVSLPVAHPSAPERPEEFVRAKYASVEAVWEGAHHAEGQEPDIEWLMAVQSDSSGKIPLVFQEMAMPGKIAHDVPLFYEWARKQKAKHGRVGHDEARNVVEGQGAGTSAAPAAATVEGEGAAPVGPA</sequence>
<organism evidence="3 4">
    <name type="scientific">Jaminaea rosea</name>
    <dbReference type="NCBI Taxonomy" id="1569628"/>
    <lineage>
        <taxon>Eukaryota</taxon>
        <taxon>Fungi</taxon>
        <taxon>Dikarya</taxon>
        <taxon>Basidiomycota</taxon>
        <taxon>Ustilaginomycotina</taxon>
        <taxon>Exobasidiomycetes</taxon>
        <taxon>Microstromatales</taxon>
        <taxon>Microstromatales incertae sedis</taxon>
        <taxon>Jaminaea</taxon>
    </lineage>
</organism>
<dbReference type="EMBL" id="KZ819666">
    <property type="protein sequence ID" value="PWN28170.1"/>
    <property type="molecule type" value="Genomic_DNA"/>
</dbReference>
<feature type="region of interest" description="Disordered" evidence="1">
    <location>
        <begin position="295"/>
        <end position="333"/>
    </location>
</feature>
<dbReference type="Gene3D" id="3.30.530.20">
    <property type="match status" value="1"/>
</dbReference>
<dbReference type="OrthoDB" id="6423603at2759"/>
<accession>A0A316US70</accession>
<dbReference type="AlphaFoldDB" id="A0A316US70"/>
<name>A0A316US70_9BASI</name>
<dbReference type="Pfam" id="PF11274">
    <property type="entry name" value="DUF3074"/>
    <property type="match status" value="1"/>
</dbReference>
<reference evidence="3 4" key="1">
    <citation type="journal article" date="2018" name="Mol. Biol. Evol.">
        <title>Broad Genomic Sampling Reveals a Smut Pathogenic Ancestry of the Fungal Clade Ustilaginomycotina.</title>
        <authorList>
            <person name="Kijpornyongpan T."/>
            <person name="Mondo S.J."/>
            <person name="Barry K."/>
            <person name="Sandor L."/>
            <person name="Lee J."/>
            <person name="Lipzen A."/>
            <person name="Pangilinan J."/>
            <person name="LaButti K."/>
            <person name="Hainaut M."/>
            <person name="Henrissat B."/>
            <person name="Grigoriev I.V."/>
            <person name="Spatafora J.W."/>
            <person name="Aime M.C."/>
        </authorList>
    </citation>
    <scope>NUCLEOTIDE SEQUENCE [LARGE SCALE GENOMIC DNA]</scope>
    <source>
        <strain evidence="3 4">MCA 5214</strain>
    </source>
</reference>
<gene>
    <name evidence="3" type="ORF">BDZ90DRAFT_259992</name>
</gene>
<dbReference type="InterPro" id="IPR023393">
    <property type="entry name" value="START-like_dom_sf"/>
</dbReference>
<feature type="compositionally biased region" description="Low complexity" evidence="1">
    <location>
        <begin position="312"/>
        <end position="333"/>
    </location>
</feature>
<evidence type="ECO:0000313" key="3">
    <source>
        <dbReference type="EMBL" id="PWN28170.1"/>
    </source>
</evidence>
<dbReference type="GeneID" id="37030037"/>
<dbReference type="PANTHER" id="PTHR40370:SF1">
    <property type="entry name" value="DUF3074 DOMAIN-CONTAINING PROTEIN"/>
    <property type="match status" value="1"/>
</dbReference>
<dbReference type="PANTHER" id="PTHR40370">
    <property type="entry name" value="EXPRESSED PROTEIN"/>
    <property type="match status" value="1"/>
</dbReference>
<evidence type="ECO:0000256" key="1">
    <source>
        <dbReference type="SAM" id="MobiDB-lite"/>
    </source>
</evidence>
<feature type="domain" description="DUF3074" evidence="2">
    <location>
        <begin position="85"/>
        <end position="287"/>
    </location>
</feature>
<dbReference type="RefSeq" id="XP_025362782.1">
    <property type="nucleotide sequence ID" value="XM_025508214.1"/>
</dbReference>
<dbReference type="SUPFAM" id="SSF55961">
    <property type="entry name" value="Bet v1-like"/>
    <property type="match status" value="1"/>
</dbReference>
<evidence type="ECO:0000313" key="4">
    <source>
        <dbReference type="Proteomes" id="UP000245884"/>
    </source>
</evidence>